<reference evidence="2" key="1">
    <citation type="submission" date="2020-11" db="EMBL/GenBank/DDBJ databases">
        <authorList>
            <consortium name="DOE Joint Genome Institute"/>
            <person name="Ahrendt S."/>
            <person name="Riley R."/>
            <person name="Andreopoulos W."/>
            <person name="Labutti K."/>
            <person name="Pangilinan J."/>
            <person name="Ruiz-Duenas F.J."/>
            <person name="Barrasa J.M."/>
            <person name="Sanchez-Garcia M."/>
            <person name="Camarero S."/>
            <person name="Miyauchi S."/>
            <person name="Serrano A."/>
            <person name="Linde D."/>
            <person name="Babiker R."/>
            <person name="Drula E."/>
            <person name="Ayuso-Fernandez I."/>
            <person name="Pacheco R."/>
            <person name="Padilla G."/>
            <person name="Ferreira P."/>
            <person name="Barriuso J."/>
            <person name="Kellner H."/>
            <person name="Castanera R."/>
            <person name="Alfaro M."/>
            <person name="Ramirez L."/>
            <person name="Pisabarro A.G."/>
            <person name="Kuo A."/>
            <person name="Tritt A."/>
            <person name="Lipzen A."/>
            <person name="He G."/>
            <person name="Yan M."/>
            <person name="Ng V."/>
            <person name="Cullen D."/>
            <person name="Martin F."/>
            <person name="Rosso M.-N."/>
            <person name="Henrissat B."/>
            <person name="Hibbett D."/>
            <person name="Martinez A.T."/>
            <person name="Grigoriev I.V."/>
        </authorList>
    </citation>
    <scope>NUCLEOTIDE SEQUENCE</scope>
    <source>
        <strain evidence="2">CIRM-BRFM 674</strain>
    </source>
</reference>
<feature type="region of interest" description="Disordered" evidence="1">
    <location>
        <begin position="1"/>
        <end position="83"/>
    </location>
</feature>
<dbReference type="EMBL" id="MU155549">
    <property type="protein sequence ID" value="KAF9472320.1"/>
    <property type="molecule type" value="Genomic_DNA"/>
</dbReference>
<comment type="caution">
    <text evidence="2">The sequence shown here is derived from an EMBL/GenBank/DDBJ whole genome shotgun (WGS) entry which is preliminary data.</text>
</comment>
<gene>
    <name evidence="2" type="ORF">BDN70DRAFT_887128</name>
</gene>
<evidence type="ECO:0000256" key="1">
    <source>
        <dbReference type="SAM" id="MobiDB-lite"/>
    </source>
</evidence>
<keyword evidence="3" id="KW-1185">Reference proteome</keyword>
<feature type="compositionally biased region" description="Polar residues" evidence="1">
    <location>
        <begin position="13"/>
        <end position="29"/>
    </location>
</feature>
<organism evidence="2 3">
    <name type="scientific">Pholiota conissans</name>
    <dbReference type="NCBI Taxonomy" id="109636"/>
    <lineage>
        <taxon>Eukaryota</taxon>
        <taxon>Fungi</taxon>
        <taxon>Dikarya</taxon>
        <taxon>Basidiomycota</taxon>
        <taxon>Agaricomycotina</taxon>
        <taxon>Agaricomycetes</taxon>
        <taxon>Agaricomycetidae</taxon>
        <taxon>Agaricales</taxon>
        <taxon>Agaricineae</taxon>
        <taxon>Strophariaceae</taxon>
        <taxon>Pholiota</taxon>
    </lineage>
</organism>
<evidence type="ECO:0000313" key="3">
    <source>
        <dbReference type="Proteomes" id="UP000807469"/>
    </source>
</evidence>
<protein>
    <submittedName>
        <fullName evidence="2">Uncharacterized protein</fullName>
    </submittedName>
</protein>
<evidence type="ECO:0000313" key="2">
    <source>
        <dbReference type="EMBL" id="KAF9472320.1"/>
    </source>
</evidence>
<dbReference type="AlphaFoldDB" id="A0A9P5YPG4"/>
<feature type="compositionally biased region" description="Basic and acidic residues" evidence="1">
    <location>
        <begin position="50"/>
        <end position="62"/>
    </location>
</feature>
<proteinExistence type="predicted"/>
<name>A0A9P5YPG4_9AGAR</name>
<accession>A0A9P5YPG4</accession>
<dbReference type="Proteomes" id="UP000807469">
    <property type="component" value="Unassembled WGS sequence"/>
</dbReference>
<sequence length="83" mass="8985">MQQRPNLSPHAATLSTFPNRNNVAKNTTAPKARLPSGLQAVIMKVHRPKSREAGAVDDRRSIDGQPTRTHGTGKVSRRTMTGG</sequence>